<dbReference type="GO" id="GO:0002949">
    <property type="term" value="P:tRNA threonylcarbamoyladenosine modification"/>
    <property type="evidence" value="ECO:0007669"/>
    <property type="project" value="InterPro"/>
</dbReference>
<dbReference type="Gene3D" id="3.30.420.40">
    <property type="match status" value="2"/>
</dbReference>
<proteinExistence type="predicted"/>
<sequence>MIVLGIETTTKINSLALLKNEKILDETAFCPEDASKEIFISLSNFLKRNKISLNEIGLFAVSLGPGSWTGIRIGISLVKGFATALKKKAIGIYSSDILAEAVRDKENKAICTLIKAEKALIYRAFYQNGKTTQIKKVSLEDLIKEIEKPTIFIGDALFIYGKEIKEKLGNFASFADSGLWRSKASFLARLGYRQFREGRKLDLRDLRPFYGETQYLTTEQQQKKIATTNCSNFTN</sequence>
<keyword evidence="2" id="KW-0808">Transferase</keyword>
<dbReference type="NCBIfam" id="TIGR03725">
    <property type="entry name" value="T6A_YeaZ"/>
    <property type="match status" value="1"/>
</dbReference>
<dbReference type="SUPFAM" id="SSF53067">
    <property type="entry name" value="Actin-like ATPase domain"/>
    <property type="match status" value="2"/>
</dbReference>
<dbReference type="AlphaFoldDB" id="A0A2M7E7K7"/>
<dbReference type="GO" id="GO:0016740">
    <property type="term" value="F:transferase activity"/>
    <property type="evidence" value="ECO:0007669"/>
    <property type="project" value="UniProtKB-KW"/>
</dbReference>
<dbReference type="InterPro" id="IPR043129">
    <property type="entry name" value="ATPase_NBD"/>
</dbReference>
<organism evidence="2 3">
    <name type="scientific">bacterium (Candidatus Ratteibacteria) CG01_land_8_20_14_3_00_40_19</name>
    <dbReference type="NCBI Taxonomy" id="2014290"/>
    <lineage>
        <taxon>Bacteria</taxon>
        <taxon>Candidatus Ratteibacteria</taxon>
    </lineage>
</organism>
<protein>
    <submittedName>
        <fullName evidence="2">tRNA (Adenosine(37)-N6)-threonylcarbamoyltransferase complex dimerization subunit type 1 TsaB</fullName>
    </submittedName>
</protein>
<dbReference type="InterPro" id="IPR000905">
    <property type="entry name" value="Gcp-like_dom"/>
</dbReference>
<reference evidence="3" key="1">
    <citation type="submission" date="2017-09" db="EMBL/GenBank/DDBJ databases">
        <title>Depth-based differentiation of microbial function through sediment-hosted aquifers and enrichment of novel symbionts in the deep terrestrial subsurface.</title>
        <authorList>
            <person name="Probst A.J."/>
            <person name="Ladd B."/>
            <person name="Jarett J.K."/>
            <person name="Geller-Mcgrath D.E."/>
            <person name="Sieber C.M.K."/>
            <person name="Emerson J.B."/>
            <person name="Anantharaman K."/>
            <person name="Thomas B.C."/>
            <person name="Malmstrom R."/>
            <person name="Stieglmeier M."/>
            <person name="Klingl A."/>
            <person name="Woyke T."/>
            <person name="Ryan C.M."/>
            <person name="Banfield J.F."/>
        </authorList>
    </citation>
    <scope>NUCLEOTIDE SEQUENCE [LARGE SCALE GENOMIC DNA]</scope>
</reference>
<dbReference type="EMBL" id="PETL01000288">
    <property type="protein sequence ID" value="PIV63704.1"/>
    <property type="molecule type" value="Genomic_DNA"/>
</dbReference>
<feature type="domain" description="Gcp-like" evidence="1">
    <location>
        <begin position="36"/>
        <end position="133"/>
    </location>
</feature>
<evidence type="ECO:0000259" key="1">
    <source>
        <dbReference type="Pfam" id="PF00814"/>
    </source>
</evidence>
<evidence type="ECO:0000313" key="3">
    <source>
        <dbReference type="Proteomes" id="UP000228886"/>
    </source>
</evidence>
<accession>A0A2M7E7K7</accession>
<dbReference type="InterPro" id="IPR022496">
    <property type="entry name" value="T6A_TsaB"/>
</dbReference>
<evidence type="ECO:0000313" key="2">
    <source>
        <dbReference type="EMBL" id="PIV63704.1"/>
    </source>
</evidence>
<dbReference type="Proteomes" id="UP000228886">
    <property type="component" value="Unassembled WGS sequence"/>
</dbReference>
<gene>
    <name evidence="2" type="primary">tsaB</name>
    <name evidence="2" type="ORF">COS11_06035</name>
</gene>
<name>A0A2M7E7K7_9BACT</name>
<comment type="caution">
    <text evidence="2">The sequence shown here is derived from an EMBL/GenBank/DDBJ whole genome shotgun (WGS) entry which is preliminary data.</text>
</comment>
<dbReference type="Pfam" id="PF00814">
    <property type="entry name" value="TsaD"/>
    <property type="match status" value="1"/>
</dbReference>